<comment type="caution">
    <text evidence="2">The sequence shown here is derived from an EMBL/GenBank/DDBJ whole genome shotgun (WGS) entry which is preliminary data.</text>
</comment>
<name>A0A1F8FUP5_9BACT</name>
<proteinExistence type="predicted"/>
<feature type="chain" id="PRO_5009535540" description="3D domain-containing protein" evidence="1">
    <location>
        <begin position="22"/>
        <end position="178"/>
    </location>
</feature>
<dbReference type="EMBL" id="MGJZ01000022">
    <property type="protein sequence ID" value="OGN16897.1"/>
    <property type="molecule type" value="Genomic_DNA"/>
</dbReference>
<reference evidence="2 3" key="1">
    <citation type="journal article" date="2016" name="Nat. Commun.">
        <title>Thousands of microbial genomes shed light on interconnected biogeochemical processes in an aquifer system.</title>
        <authorList>
            <person name="Anantharaman K."/>
            <person name="Brown C.T."/>
            <person name="Hug L.A."/>
            <person name="Sharon I."/>
            <person name="Castelle C.J."/>
            <person name="Probst A.J."/>
            <person name="Thomas B.C."/>
            <person name="Singh A."/>
            <person name="Wilkins M.J."/>
            <person name="Karaoz U."/>
            <person name="Brodie E.L."/>
            <person name="Williams K.H."/>
            <person name="Hubbard S.S."/>
            <person name="Banfield J.F."/>
        </authorList>
    </citation>
    <scope>NUCLEOTIDE SEQUENCE [LARGE SCALE GENOMIC DNA]</scope>
</reference>
<evidence type="ECO:0000256" key="1">
    <source>
        <dbReference type="SAM" id="SignalP"/>
    </source>
</evidence>
<evidence type="ECO:0000313" key="3">
    <source>
        <dbReference type="Proteomes" id="UP000178117"/>
    </source>
</evidence>
<evidence type="ECO:0000313" key="2">
    <source>
        <dbReference type="EMBL" id="OGN16897.1"/>
    </source>
</evidence>
<gene>
    <name evidence="2" type="ORF">A3C88_00395</name>
</gene>
<dbReference type="Proteomes" id="UP000178117">
    <property type="component" value="Unassembled WGS sequence"/>
</dbReference>
<feature type="signal peptide" evidence="1">
    <location>
        <begin position="1"/>
        <end position="21"/>
    </location>
</feature>
<accession>A0A1F8FUP5</accession>
<organism evidence="2 3">
    <name type="scientific">Candidatus Yanofskybacteria bacterium RIFCSPHIGHO2_02_FULL_50_12</name>
    <dbReference type="NCBI Taxonomy" id="1802685"/>
    <lineage>
        <taxon>Bacteria</taxon>
        <taxon>Candidatus Yanofskyibacteriota</taxon>
    </lineage>
</organism>
<keyword evidence="1" id="KW-0732">Signal</keyword>
<sequence>MTAIALSVIAFNLATAVPADAALFNWTNESVEESNNQAWSFDSLYQDIQGFSFEPVKAMALEATAVASVTNPATSKAKPKTKVKTFLVSASAYSSTPDQTDSTPFITAKGTYVRDGIVAANFLPFGTAIKIPEIYGDKIFIVEDRMNKRYWHNVDIWFSSREAAKQFGRKTVTIEIVS</sequence>
<evidence type="ECO:0008006" key="4">
    <source>
        <dbReference type="Google" id="ProtNLM"/>
    </source>
</evidence>
<dbReference type="STRING" id="1802685.A3C88_00395"/>
<dbReference type="CDD" id="cd22784">
    <property type="entry name" value="DPBB_MltA_YuiC-like"/>
    <property type="match status" value="1"/>
</dbReference>
<dbReference type="AlphaFoldDB" id="A0A1F8FUP5"/>
<protein>
    <recommendedName>
        <fullName evidence="4">3D domain-containing protein</fullName>
    </recommendedName>
</protein>